<dbReference type="KEGG" id="asoc:CB4_03359"/>
<dbReference type="AlphaFoldDB" id="A0A0U5AZI6"/>
<dbReference type="RefSeq" id="WP_096466881.1">
    <property type="nucleotide sequence ID" value="NZ_AP017312.1"/>
</dbReference>
<gene>
    <name evidence="1" type="ORF">CB4_03359</name>
</gene>
<dbReference type="Pfam" id="PF11148">
    <property type="entry name" value="DUF2922"/>
    <property type="match status" value="1"/>
</dbReference>
<dbReference type="Proteomes" id="UP000217696">
    <property type="component" value="Chromosome"/>
</dbReference>
<evidence type="ECO:0000313" key="1">
    <source>
        <dbReference type="EMBL" id="BAU29178.1"/>
    </source>
</evidence>
<dbReference type="InterPro" id="IPR021321">
    <property type="entry name" value="DUF2922"/>
</dbReference>
<evidence type="ECO:0000313" key="2">
    <source>
        <dbReference type="Proteomes" id="UP000217696"/>
    </source>
</evidence>
<dbReference type="EMBL" id="AP017312">
    <property type="protein sequence ID" value="BAU29178.1"/>
    <property type="molecule type" value="Genomic_DNA"/>
</dbReference>
<protein>
    <submittedName>
        <fullName evidence="1">Uncharacterized protein</fullName>
    </submittedName>
</protein>
<name>A0A0U5AZI6_9BACL</name>
<organism evidence="1 2">
    <name type="scientific">Aneurinibacillus soli</name>
    <dbReference type="NCBI Taxonomy" id="1500254"/>
    <lineage>
        <taxon>Bacteria</taxon>
        <taxon>Bacillati</taxon>
        <taxon>Bacillota</taxon>
        <taxon>Bacilli</taxon>
        <taxon>Bacillales</taxon>
        <taxon>Paenibacillaceae</taxon>
        <taxon>Aneurinibacillus group</taxon>
        <taxon>Aneurinibacillus</taxon>
    </lineage>
</organism>
<keyword evidence="2" id="KW-1185">Reference proteome</keyword>
<dbReference type="OrthoDB" id="2454247at2"/>
<reference evidence="1 2" key="1">
    <citation type="submission" date="2015-12" db="EMBL/GenBank/DDBJ databases">
        <title>Genome sequence of Aneurinibacillus soli.</title>
        <authorList>
            <person name="Lee J.S."/>
            <person name="Lee K.C."/>
            <person name="Kim K.K."/>
            <person name="Lee B.W."/>
        </authorList>
    </citation>
    <scope>NUCLEOTIDE SEQUENCE [LARGE SCALE GENOMIC DNA]</scope>
    <source>
        <strain evidence="1 2">CB4</strain>
    </source>
</reference>
<accession>A0A0U5AZI6</accession>
<sequence length="71" mass="7207">MKTLELQFTTAGGGTVTLAVADPIMPINAAAVAAAMDVVISRGIFDTSTGPIVGKKSVRLVDHQVADIALA</sequence>
<proteinExistence type="predicted"/>